<protein>
    <submittedName>
        <fullName evidence="5">Transcriptional regulator, AraC family</fullName>
    </submittedName>
</protein>
<dbReference type="InterPro" id="IPR018060">
    <property type="entry name" value="HTH_AraC"/>
</dbReference>
<keyword evidence="3" id="KW-0804">Transcription</keyword>
<proteinExistence type="predicted"/>
<evidence type="ECO:0000313" key="5">
    <source>
        <dbReference type="EMBL" id="BAQ15507.1"/>
    </source>
</evidence>
<dbReference type="GO" id="GO:0003700">
    <property type="term" value="F:DNA-binding transcription factor activity"/>
    <property type="evidence" value="ECO:0007669"/>
    <property type="project" value="InterPro"/>
</dbReference>
<dbReference type="EMBL" id="AP014648">
    <property type="protein sequence ID" value="BAQ15507.1"/>
    <property type="molecule type" value="Genomic_DNA"/>
</dbReference>
<evidence type="ECO:0000256" key="2">
    <source>
        <dbReference type="ARBA" id="ARBA00023125"/>
    </source>
</evidence>
<dbReference type="Gene3D" id="1.10.10.60">
    <property type="entry name" value="Homeodomain-like"/>
    <property type="match status" value="2"/>
</dbReference>
<accession>A0A0A8JYU1</accession>
<dbReference type="Pfam" id="PF12833">
    <property type="entry name" value="HTH_18"/>
    <property type="match status" value="1"/>
</dbReference>
<evidence type="ECO:0000256" key="3">
    <source>
        <dbReference type="ARBA" id="ARBA00023163"/>
    </source>
</evidence>
<dbReference type="STRING" id="1384459.GL4_0036"/>
<name>A0A0A8JYU1_9HYPH</name>
<keyword evidence="6" id="KW-1185">Reference proteome</keyword>
<dbReference type="InterPro" id="IPR018062">
    <property type="entry name" value="HTH_AraC-typ_CS"/>
</dbReference>
<sequence length="144" mass="16051">MRQAFEDGDSAVWLSDALEDLAGFAEARAAAIDPRIRRVLRSLRENHAAFDRADSAAAVANLSASRFQHLFTQEVGVPFRRYRAWCRMRAAISAVLDGSNLTDAAHAAGFSDQPHFSREFRRIFGAPPYHGLANARRRRRPAAN</sequence>
<dbReference type="SUPFAM" id="SSF46689">
    <property type="entry name" value="Homeodomain-like"/>
    <property type="match status" value="2"/>
</dbReference>
<evidence type="ECO:0000256" key="1">
    <source>
        <dbReference type="ARBA" id="ARBA00023015"/>
    </source>
</evidence>
<keyword evidence="2" id="KW-0238">DNA-binding</keyword>
<dbReference type="AlphaFoldDB" id="A0A0A8JYU1"/>
<dbReference type="PROSITE" id="PS00041">
    <property type="entry name" value="HTH_ARAC_FAMILY_1"/>
    <property type="match status" value="1"/>
</dbReference>
<evidence type="ECO:0000313" key="6">
    <source>
        <dbReference type="Proteomes" id="UP000031643"/>
    </source>
</evidence>
<feature type="domain" description="HTH araC/xylS-type" evidence="4">
    <location>
        <begin position="37"/>
        <end position="134"/>
    </location>
</feature>
<dbReference type="SMART" id="SM00342">
    <property type="entry name" value="HTH_ARAC"/>
    <property type="match status" value="1"/>
</dbReference>
<dbReference type="HOGENOM" id="CLU_1794241_0_0_5"/>
<evidence type="ECO:0000259" key="4">
    <source>
        <dbReference type="PROSITE" id="PS01124"/>
    </source>
</evidence>
<dbReference type="InterPro" id="IPR009057">
    <property type="entry name" value="Homeodomain-like_sf"/>
</dbReference>
<dbReference type="PROSITE" id="PS01124">
    <property type="entry name" value="HTH_ARAC_FAMILY_2"/>
    <property type="match status" value="1"/>
</dbReference>
<dbReference type="PANTHER" id="PTHR46796">
    <property type="entry name" value="HTH-TYPE TRANSCRIPTIONAL ACTIVATOR RHAS-RELATED"/>
    <property type="match status" value="1"/>
</dbReference>
<dbReference type="InterPro" id="IPR050204">
    <property type="entry name" value="AraC_XylS_family_regulators"/>
</dbReference>
<dbReference type="GO" id="GO:0043565">
    <property type="term" value="F:sequence-specific DNA binding"/>
    <property type="evidence" value="ECO:0007669"/>
    <property type="project" value="InterPro"/>
</dbReference>
<dbReference type="Proteomes" id="UP000031643">
    <property type="component" value="Chromosome"/>
</dbReference>
<keyword evidence="1" id="KW-0805">Transcription regulation</keyword>
<organism evidence="5 6">
    <name type="scientific">Methyloceanibacter caenitepidi</name>
    <dbReference type="NCBI Taxonomy" id="1384459"/>
    <lineage>
        <taxon>Bacteria</taxon>
        <taxon>Pseudomonadati</taxon>
        <taxon>Pseudomonadota</taxon>
        <taxon>Alphaproteobacteria</taxon>
        <taxon>Hyphomicrobiales</taxon>
        <taxon>Hyphomicrobiaceae</taxon>
        <taxon>Methyloceanibacter</taxon>
    </lineage>
</organism>
<dbReference type="PANTHER" id="PTHR46796:SF2">
    <property type="entry name" value="TRANSCRIPTIONAL REGULATORY PROTEIN"/>
    <property type="match status" value="1"/>
</dbReference>
<gene>
    <name evidence="5" type="ORF">GL4_0036</name>
</gene>
<dbReference type="KEGG" id="mcg:GL4_0036"/>
<reference evidence="5 6" key="1">
    <citation type="submission" date="2014-09" db="EMBL/GenBank/DDBJ databases">
        <title>Genome sequencing of Methyloceanibacter caenitepidi Gela4.</title>
        <authorList>
            <person name="Takeuchi M."/>
            <person name="Susumu S."/>
            <person name="Kamagata Y."/>
            <person name="Oshima K."/>
            <person name="Hattori M."/>
            <person name="Iwasaki W."/>
        </authorList>
    </citation>
    <scope>NUCLEOTIDE SEQUENCE [LARGE SCALE GENOMIC DNA]</scope>
    <source>
        <strain evidence="5 6">Gela4</strain>
    </source>
</reference>